<organism evidence="2 4">
    <name type="scientific">Rotaria sordida</name>
    <dbReference type="NCBI Taxonomy" id="392033"/>
    <lineage>
        <taxon>Eukaryota</taxon>
        <taxon>Metazoa</taxon>
        <taxon>Spiralia</taxon>
        <taxon>Gnathifera</taxon>
        <taxon>Rotifera</taxon>
        <taxon>Eurotatoria</taxon>
        <taxon>Bdelloidea</taxon>
        <taxon>Philodinida</taxon>
        <taxon>Philodinidae</taxon>
        <taxon>Rotaria</taxon>
    </lineage>
</organism>
<evidence type="ECO:0000256" key="1">
    <source>
        <dbReference type="SAM" id="MobiDB-lite"/>
    </source>
</evidence>
<feature type="compositionally biased region" description="Low complexity" evidence="1">
    <location>
        <begin position="281"/>
        <end position="293"/>
    </location>
</feature>
<gene>
    <name evidence="3" type="ORF">JBS370_LOCUS12450</name>
    <name evidence="2" type="ORF">ZHD862_LOCUS16511</name>
</gene>
<dbReference type="AlphaFoldDB" id="A0A814MKE7"/>
<feature type="compositionally biased region" description="Basic residues" evidence="1">
    <location>
        <begin position="403"/>
        <end position="418"/>
    </location>
</feature>
<dbReference type="Proteomes" id="UP000663836">
    <property type="component" value="Unassembled WGS sequence"/>
</dbReference>
<accession>A0A814MKE7</accession>
<reference evidence="2" key="1">
    <citation type="submission" date="2021-02" db="EMBL/GenBank/DDBJ databases">
        <authorList>
            <person name="Nowell W R."/>
        </authorList>
    </citation>
    <scope>NUCLEOTIDE SEQUENCE</scope>
</reference>
<sequence>MNQLITYNNSNDGDTSRRFTGFPLNSTLVSSYTPDTIRTIINHAITGKPYTTAVWIRINNVGIQISAQDPQIARTRIPVFIPIGLAHDIFMQPNINNVVCIVYEEVKSNMKGVLLYVVHPTDAHLLRDDFRLAKQSSYSKSIENQIIVDKYITDNNRLFSPTSQKQFNEIYLNVKTNRQQSPRRILYVRDNDIGLNGESTPSSIPISLPQLSYAPFKGSFHSSRENSRNRRHKSPKKNKTGHSSNKTASDNGSKDRRKYRSRSPKRQIESQLPDASGSVGLQQEHPNQEQEQQLLLQQEQQIAAWQAAQQMPMVPMGVYNRYVPKAIPLPTGETIKTTLPSENTNGLVMAHIEPQQNDTVKNLICTSSRSRSVSLKRQDSRTQYRPLSAHNADASANLTQPSHNHHHHHHHHHHRRHQTNGFKSSLSKADSNIYNTISHSFRTRSNYISKTNNMKNNDNHHTDDDDNQTKQYLKQLIEDMHTMKLEMNKLRVASSSTGTAKGRSDSLRINLKELRNDIDAICARMAMASKVSKQ</sequence>
<dbReference type="EMBL" id="CAJNOT010000782">
    <property type="protein sequence ID" value="CAF1079570.1"/>
    <property type="molecule type" value="Genomic_DNA"/>
</dbReference>
<feature type="compositionally biased region" description="Polar residues" evidence="1">
    <location>
        <begin position="241"/>
        <end position="251"/>
    </location>
</feature>
<evidence type="ECO:0000313" key="2">
    <source>
        <dbReference type="EMBL" id="CAF1079570.1"/>
    </source>
</evidence>
<feature type="region of interest" description="Disordered" evidence="1">
    <location>
        <begin position="395"/>
        <end position="425"/>
    </location>
</feature>
<feature type="region of interest" description="Disordered" evidence="1">
    <location>
        <begin position="215"/>
        <end position="293"/>
    </location>
</feature>
<dbReference type="Proteomes" id="UP000663864">
    <property type="component" value="Unassembled WGS sequence"/>
</dbReference>
<protein>
    <submittedName>
        <fullName evidence="2">Uncharacterized protein</fullName>
    </submittedName>
</protein>
<evidence type="ECO:0000313" key="4">
    <source>
        <dbReference type="Proteomes" id="UP000663864"/>
    </source>
</evidence>
<dbReference type="EMBL" id="CAJOBD010001015">
    <property type="protein sequence ID" value="CAF3748911.1"/>
    <property type="molecule type" value="Genomic_DNA"/>
</dbReference>
<proteinExistence type="predicted"/>
<feature type="compositionally biased region" description="Basic residues" evidence="1">
    <location>
        <begin position="229"/>
        <end position="240"/>
    </location>
</feature>
<name>A0A814MKE7_9BILA</name>
<feature type="compositionally biased region" description="Basic residues" evidence="1">
    <location>
        <begin position="255"/>
        <end position="265"/>
    </location>
</feature>
<evidence type="ECO:0000313" key="3">
    <source>
        <dbReference type="EMBL" id="CAF3748911.1"/>
    </source>
</evidence>
<comment type="caution">
    <text evidence="2">The sequence shown here is derived from an EMBL/GenBank/DDBJ whole genome shotgun (WGS) entry which is preliminary data.</text>
</comment>